<keyword evidence="5" id="KW-0964">Secreted</keyword>
<evidence type="ECO:0000259" key="18">
    <source>
        <dbReference type="PROSITE" id="PS50835"/>
    </source>
</evidence>
<evidence type="ECO:0000256" key="16">
    <source>
        <dbReference type="SAM" id="MobiDB-lite"/>
    </source>
</evidence>
<feature type="domain" description="BPTI/Kunitz inhibitor" evidence="17">
    <location>
        <begin position="1644"/>
        <end position="1694"/>
    </location>
</feature>
<feature type="region of interest" description="Disordered" evidence="16">
    <location>
        <begin position="506"/>
        <end position="526"/>
    </location>
</feature>
<dbReference type="InterPro" id="IPR036179">
    <property type="entry name" value="Ig-like_dom_sf"/>
</dbReference>
<dbReference type="InterPro" id="IPR036645">
    <property type="entry name" value="Elafin-like_sf"/>
</dbReference>
<evidence type="ECO:0000256" key="10">
    <source>
        <dbReference type="ARBA" id="ARBA00022900"/>
    </source>
</evidence>
<feature type="compositionally biased region" description="Pro residues" evidence="16">
    <location>
        <begin position="2462"/>
        <end position="2484"/>
    </location>
</feature>
<feature type="domain" description="WAP" evidence="20">
    <location>
        <begin position="2176"/>
        <end position="2229"/>
    </location>
</feature>
<dbReference type="InterPro" id="IPR003599">
    <property type="entry name" value="Ig_sub"/>
</dbReference>
<evidence type="ECO:0008006" key="23">
    <source>
        <dbReference type="Google" id="ProtNLM"/>
    </source>
</evidence>
<dbReference type="InterPro" id="IPR008197">
    <property type="entry name" value="WAP_dom"/>
</dbReference>
<dbReference type="FunFam" id="2.20.100.10:FF:000005">
    <property type="entry name" value="ADAM metallopeptidase with thrombospondin type 1 motif 9"/>
    <property type="match status" value="1"/>
</dbReference>
<evidence type="ECO:0000256" key="15">
    <source>
        <dbReference type="PIRSR" id="PIRSR613273-3"/>
    </source>
</evidence>
<evidence type="ECO:0000313" key="21">
    <source>
        <dbReference type="EMBL" id="CAD7244889.1"/>
    </source>
</evidence>
<dbReference type="Gene3D" id="2.20.100.10">
    <property type="entry name" value="Thrombospondin type-1 (TSP1) repeat"/>
    <property type="match status" value="5"/>
</dbReference>
<dbReference type="PRINTS" id="PR00759">
    <property type="entry name" value="BASICPTASE"/>
</dbReference>
<evidence type="ECO:0000256" key="3">
    <source>
        <dbReference type="ARBA" id="ARBA00022473"/>
    </source>
</evidence>
<dbReference type="Pfam" id="PF08686">
    <property type="entry name" value="PLAC"/>
    <property type="match status" value="1"/>
</dbReference>
<dbReference type="SMART" id="SM00408">
    <property type="entry name" value="IGc2"/>
    <property type="match status" value="3"/>
</dbReference>
<comment type="subcellular location">
    <subcellularLocation>
        <location evidence="1">Cell membrane</location>
    </subcellularLocation>
    <subcellularLocation>
        <location evidence="2">Secreted</location>
        <location evidence="2">Extracellular space</location>
        <location evidence="2">Extracellular matrix</location>
        <location evidence="2">Basement membrane</location>
    </subcellularLocation>
</comment>
<evidence type="ECO:0000256" key="7">
    <source>
        <dbReference type="ARBA" id="ARBA00022729"/>
    </source>
</evidence>
<feature type="compositionally biased region" description="Basic and acidic residues" evidence="16">
    <location>
        <begin position="84"/>
        <end position="100"/>
    </location>
</feature>
<dbReference type="SMART" id="SM00209">
    <property type="entry name" value="TSP1"/>
    <property type="match status" value="5"/>
</dbReference>
<keyword evidence="9" id="KW-0084">Basement membrane</keyword>
<dbReference type="PROSITE" id="PS50092">
    <property type="entry name" value="TSP1"/>
    <property type="match status" value="5"/>
</dbReference>
<name>A0A7R8XEP4_9CRUS</name>
<dbReference type="SUPFAM" id="SSF82895">
    <property type="entry name" value="TSP-1 type 1 repeat"/>
    <property type="match status" value="5"/>
</dbReference>
<dbReference type="Pfam" id="PF05986">
    <property type="entry name" value="ADAMTS_spacer1"/>
    <property type="match status" value="1"/>
</dbReference>
<dbReference type="CDD" id="cd22639">
    <property type="entry name" value="Kunitz_papilin_lacunin-like"/>
    <property type="match status" value="1"/>
</dbReference>
<feature type="domain" description="BPTI/Kunitz inhibitor" evidence="17">
    <location>
        <begin position="1773"/>
        <end position="1827"/>
    </location>
</feature>
<feature type="compositionally biased region" description="Acidic residues" evidence="16">
    <location>
        <begin position="845"/>
        <end position="856"/>
    </location>
</feature>
<keyword evidence="8" id="KW-0677">Repeat</keyword>
<dbReference type="InterPro" id="IPR013098">
    <property type="entry name" value="Ig_I-set"/>
</dbReference>
<dbReference type="CDD" id="cd00096">
    <property type="entry name" value="Ig"/>
    <property type="match status" value="1"/>
</dbReference>
<keyword evidence="4" id="KW-1003">Cell membrane</keyword>
<keyword evidence="10" id="KW-0722">Serine protease inhibitor</keyword>
<evidence type="ECO:0000256" key="14">
    <source>
        <dbReference type="ARBA" id="ARBA00023319"/>
    </source>
</evidence>
<dbReference type="FunFam" id="2.60.40.10:FF:000328">
    <property type="entry name" value="CLUMA_CG000981, isoform A"/>
    <property type="match status" value="1"/>
</dbReference>
<dbReference type="SUPFAM" id="SSF48726">
    <property type="entry name" value="Immunoglobulin"/>
    <property type="match status" value="3"/>
</dbReference>
<dbReference type="GO" id="GO:0005576">
    <property type="term" value="C:extracellular region"/>
    <property type="evidence" value="ECO:0007669"/>
    <property type="project" value="InterPro"/>
</dbReference>
<dbReference type="CDD" id="cd00199">
    <property type="entry name" value="WAP"/>
    <property type="match status" value="1"/>
</dbReference>
<feature type="region of interest" description="Disordered" evidence="16">
    <location>
        <begin position="2461"/>
        <end position="2489"/>
    </location>
</feature>
<dbReference type="InterPro" id="IPR007110">
    <property type="entry name" value="Ig-like_dom"/>
</dbReference>
<evidence type="ECO:0000256" key="11">
    <source>
        <dbReference type="ARBA" id="ARBA00023136"/>
    </source>
</evidence>
<dbReference type="InterPro" id="IPR020901">
    <property type="entry name" value="Prtase_inh_Kunz-CS"/>
</dbReference>
<reference evidence="21" key="1">
    <citation type="submission" date="2020-11" db="EMBL/GenBank/DDBJ databases">
        <authorList>
            <person name="Tran Van P."/>
        </authorList>
    </citation>
    <scope>NUCLEOTIDE SEQUENCE</scope>
</reference>
<dbReference type="InterPro" id="IPR002223">
    <property type="entry name" value="Kunitz_BPTI"/>
</dbReference>
<feature type="disulfide bond" evidence="15">
    <location>
        <begin position="127"/>
        <end position="161"/>
    </location>
</feature>
<dbReference type="FunFam" id="2.60.120.830:FF:000001">
    <property type="entry name" value="A disintegrin and metalloproteinase with thrombospondin motifs 1"/>
    <property type="match status" value="1"/>
</dbReference>
<dbReference type="SUPFAM" id="SSF57362">
    <property type="entry name" value="BPTI-like"/>
    <property type="match status" value="10"/>
</dbReference>
<dbReference type="FunFam" id="4.10.410.10:FF:000005">
    <property type="entry name" value="Pancreatic trypsin inhibitor"/>
    <property type="match status" value="1"/>
</dbReference>
<keyword evidence="13" id="KW-0325">Glycoprotein</keyword>
<evidence type="ECO:0000256" key="4">
    <source>
        <dbReference type="ARBA" id="ARBA00022475"/>
    </source>
</evidence>
<dbReference type="GO" id="GO:0005604">
    <property type="term" value="C:basement membrane"/>
    <property type="evidence" value="ECO:0007669"/>
    <property type="project" value="UniProtKB-SubCell"/>
</dbReference>
<dbReference type="EMBL" id="CAJPEV010000733">
    <property type="protein sequence ID" value="CAG0888031.1"/>
    <property type="molecule type" value="Genomic_DNA"/>
</dbReference>
<keyword evidence="12 15" id="KW-1015">Disulfide bond</keyword>
<feature type="domain" description="BPTI/Kunitz inhibitor" evidence="17">
    <location>
        <begin position="1705"/>
        <end position="1755"/>
    </location>
</feature>
<feature type="compositionally biased region" description="Gly residues" evidence="16">
    <location>
        <begin position="800"/>
        <end position="820"/>
    </location>
</feature>
<dbReference type="InterPro" id="IPR010294">
    <property type="entry name" value="ADAMTS_spacer1"/>
</dbReference>
<evidence type="ECO:0000313" key="22">
    <source>
        <dbReference type="Proteomes" id="UP000677054"/>
    </source>
</evidence>
<proteinExistence type="predicted"/>
<dbReference type="GO" id="GO:0004222">
    <property type="term" value="F:metalloendopeptidase activity"/>
    <property type="evidence" value="ECO:0007669"/>
    <property type="project" value="TreeGrafter"/>
</dbReference>
<evidence type="ECO:0000256" key="1">
    <source>
        <dbReference type="ARBA" id="ARBA00004236"/>
    </source>
</evidence>
<dbReference type="PROSITE" id="PS50900">
    <property type="entry name" value="PLAC"/>
    <property type="match status" value="1"/>
</dbReference>
<protein>
    <recommendedName>
        <fullName evidence="23">Papilin</fullName>
    </recommendedName>
</protein>
<feature type="domain" description="BPTI/Kunitz inhibitor" evidence="17">
    <location>
        <begin position="1968"/>
        <end position="2018"/>
    </location>
</feature>
<dbReference type="OrthoDB" id="5950222at2759"/>
<dbReference type="SMART" id="SM00409">
    <property type="entry name" value="IG"/>
    <property type="match status" value="3"/>
</dbReference>
<dbReference type="InterPro" id="IPR050439">
    <property type="entry name" value="ADAMTS_ADAMTS-like"/>
</dbReference>
<evidence type="ECO:0000256" key="9">
    <source>
        <dbReference type="ARBA" id="ARBA00022869"/>
    </source>
</evidence>
<dbReference type="PROSITE" id="PS50835">
    <property type="entry name" value="IG_LIKE"/>
    <property type="match status" value="3"/>
</dbReference>
<keyword evidence="22" id="KW-1185">Reference proteome</keyword>
<dbReference type="Pfam" id="PF00014">
    <property type="entry name" value="Kunitz_BPTI"/>
    <property type="match status" value="10"/>
</dbReference>
<evidence type="ECO:0000259" key="20">
    <source>
        <dbReference type="PROSITE" id="PS51390"/>
    </source>
</evidence>
<dbReference type="InterPro" id="IPR013783">
    <property type="entry name" value="Ig-like_fold"/>
</dbReference>
<dbReference type="InterPro" id="IPR045371">
    <property type="entry name" value="ADAMTS_CR_3"/>
</dbReference>
<feature type="domain" description="Ig-like" evidence="18">
    <location>
        <begin position="2493"/>
        <end position="2588"/>
    </location>
</feature>
<dbReference type="PANTHER" id="PTHR13723:SF281">
    <property type="entry name" value="PAPILIN"/>
    <property type="match status" value="1"/>
</dbReference>
<dbReference type="Gene3D" id="2.60.40.10">
    <property type="entry name" value="Immunoglobulins"/>
    <property type="match status" value="3"/>
</dbReference>
<feature type="domain" description="BPTI/Kunitz inhibitor" evidence="17">
    <location>
        <begin position="2039"/>
        <end position="2089"/>
    </location>
</feature>
<dbReference type="InterPro" id="IPR036383">
    <property type="entry name" value="TSP1_rpt_sf"/>
</dbReference>
<dbReference type="Pfam" id="PF19236">
    <property type="entry name" value="ADAMTS_CR_3"/>
    <property type="match status" value="1"/>
</dbReference>
<feature type="compositionally biased region" description="Acidic residues" evidence="16">
    <location>
        <begin position="511"/>
        <end position="524"/>
    </location>
</feature>
<dbReference type="InterPro" id="IPR000884">
    <property type="entry name" value="TSP1_rpt"/>
</dbReference>
<dbReference type="PROSITE" id="PS51390">
    <property type="entry name" value="WAP"/>
    <property type="match status" value="1"/>
</dbReference>
<dbReference type="InterPro" id="IPR010909">
    <property type="entry name" value="PLAC"/>
</dbReference>
<dbReference type="FunFam" id="4.10.410.10:FF:000020">
    <property type="entry name" value="Collagen, type VI, alpha 3"/>
    <property type="match status" value="6"/>
</dbReference>
<evidence type="ECO:0000256" key="5">
    <source>
        <dbReference type="ARBA" id="ARBA00022525"/>
    </source>
</evidence>
<dbReference type="GO" id="GO:0005886">
    <property type="term" value="C:plasma membrane"/>
    <property type="evidence" value="ECO:0007669"/>
    <property type="project" value="UniProtKB-SubCell"/>
</dbReference>
<feature type="compositionally biased region" description="Basic and acidic residues" evidence="16">
    <location>
        <begin position="940"/>
        <end position="1098"/>
    </location>
</feature>
<organism evidence="21">
    <name type="scientific">Darwinula stevensoni</name>
    <dbReference type="NCBI Taxonomy" id="69355"/>
    <lineage>
        <taxon>Eukaryota</taxon>
        <taxon>Metazoa</taxon>
        <taxon>Ecdysozoa</taxon>
        <taxon>Arthropoda</taxon>
        <taxon>Crustacea</taxon>
        <taxon>Oligostraca</taxon>
        <taxon>Ostracoda</taxon>
        <taxon>Podocopa</taxon>
        <taxon>Podocopida</taxon>
        <taxon>Darwinulocopina</taxon>
        <taxon>Darwinuloidea</taxon>
        <taxon>Darwinulidae</taxon>
        <taxon>Darwinula</taxon>
    </lineage>
</organism>
<gene>
    <name evidence="21" type="ORF">DSTB1V02_LOCUS4772</name>
</gene>
<feature type="region of interest" description="Disordered" evidence="16">
    <location>
        <begin position="794"/>
        <end position="1106"/>
    </location>
</feature>
<dbReference type="GO" id="GO:0030198">
    <property type="term" value="P:extracellular matrix organization"/>
    <property type="evidence" value="ECO:0007669"/>
    <property type="project" value="InterPro"/>
</dbReference>
<keyword evidence="7" id="KW-0732">Signal</keyword>
<evidence type="ECO:0000259" key="17">
    <source>
        <dbReference type="PROSITE" id="PS50279"/>
    </source>
</evidence>
<keyword evidence="9" id="KW-0272">Extracellular matrix</keyword>
<dbReference type="Pfam" id="PF19030">
    <property type="entry name" value="TSP1_ADAMTS"/>
    <property type="match status" value="4"/>
</dbReference>
<feature type="domain" description="Ig-like" evidence="18">
    <location>
        <begin position="2255"/>
        <end position="2344"/>
    </location>
</feature>
<dbReference type="InterPro" id="IPR013273">
    <property type="entry name" value="ADAMTS/ADAMTS-like"/>
</dbReference>
<feature type="domain" description="Ig-like" evidence="18">
    <location>
        <begin position="2365"/>
        <end position="2435"/>
    </location>
</feature>
<dbReference type="SUPFAM" id="SSF57256">
    <property type="entry name" value="Elafin-like"/>
    <property type="match status" value="1"/>
</dbReference>
<feature type="domain" description="BPTI/Kunitz inhibitor" evidence="17">
    <location>
        <begin position="1909"/>
        <end position="1959"/>
    </location>
</feature>
<dbReference type="InterPro" id="IPR036880">
    <property type="entry name" value="Kunitz_BPTI_sf"/>
</dbReference>
<feature type="compositionally biased region" description="Acidic residues" evidence="16">
    <location>
        <begin position="864"/>
        <end position="878"/>
    </location>
</feature>
<evidence type="ECO:0000259" key="19">
    <source>
        <dbReference type="PROSITE" id="PS50900"/>
    </source>
</evidence>
<feature type="domain" description="BPTI/Kunitz inhibitor" evidence="17">
    <location>
        <begin position="1466"/>
        <end position="1516"/>
    </location>
</feature>
<feature type="domain" description="BPTI/Kunitz inhibitor" evidence="17">
    <location>
        <begin position="1525"/>
        <end position="1575"/>
    </location>
</feature>
<feature type="domain" description="BPTI/Kunitz inhibitor" evidence="17">
    <location>
        <begin position="1834"/>
        <end position="1884"/>
    </location>
</feature>
<evidence type="ECO:0000256" key="6">
    <source>
        <dbReference type="ARBA" id="ARBA00022690"/>
    </source>
</evidence>
<dbReference type="Gene3D" id="2.60.120.830">
    <property type="match status" value="1"/>
</dbReference>
<dbReference type="Proteomes" id="UP000677054">
    <property type="component" value="Unassembled WGS sequence"/>
</dbReference>
<dbReference type="GO" id="GO:0004867">
    <property type="term" value="F:serine-type endopeptidase inhibitor activity"/>
    <property type="evidence" value="ECO:0007669"/>
    <property type="project" value="UniProtKB-KW"/>
</dbReference>
<dbReference type="Pfam" id="PF07679">
    <property type="entry name" value="I-set"/>
    <property type="match status" value="2"/>
</dbReference>
<evidence type="ECO:0000256" key="13">
    <source>
        <dbReference type="ARBA" id="ARBA00023180"/>
    </source>
</evidence>
<dbReference type="FunFam" id="2.60.40.10:FF:000032">
    <property type="entry name" value="palladin isoform X1"/>
    <property type="match status" value="1"/>
</dbReference>
<dbReference type="PANTHER" id="PTHR13723">
    <property type="entry name" value="ADAMTS A DISINTEGRIN AND METALLOPROTEASE WITH THROMBOSPONDIN MOTIFS PROTEASE"/>
    <property type="match status" value="1"/>
</dbReference>
<keyword evidence="14" id="KW-0393">Immunoglobulin domain</keyword>
<feature type="region of interest" description="Disordered" evidence="16">
    <location>
        <begin position="69"/>
        <end position="105"/>
    </location>
</feature>
<keyword evidence="3" id="KW-0217">Developmental protein</keyword>
<feature type="domain" description="PLAC" evidence="19">
    <location>
        <begin position="2594"/>
        <end position="2633"/>
    </location>
</feature>
<dbReference type="InterPro" id="IPR003598">
    <property type="entry name" value="Ig_sub2"/>
</dbReference>
<keyword evidence="6" id="KW-0646">Protease inhibitor</keyword>
<feature type="disulfide bond" evidence="15">
    <location>
        <begin position="138"/>
        <end position="148"/>
    </location>
</feature>
<dbReference type="CDD" id="cd00109">
    <property type="entry name" value="Kunitz-type"/>
    <property type="match status" value="6"/>
</dbReference>
<dbReference type="SMART" id="SM00217">
    <property type="entry name" value="WAP"/>
    <property type="match status" value="1"/>
</dbReference>
<dbReference type="EMBL" id="LR900250">
    <property type="protein sequence ID" value="CAD7244889.1"/>
    <property type="molecule type" value="Genomic_DNA"/>
</dbReference>
<dbReference type="Pfam" id="PF13927">
    <property type="entry name" value="Ig_3"/>
    <property type="match status" value="1"/>
</dbReference>
<dbReference type="SMART" id="SM00131">
    <property type="entry name" value="KU"/>
    <property type="match status" value="10"/>
</dbReference>
<dbReference type="Gene3D" id="4.10.410.10">
    <property type="entry name" value="Pancreatic trypsin inhibitor Kunitz domain"/>
    <property type="match status" value="10"/>
</dbReference>
<accession>A0A7R8XEP4</accession>
<evidence type="ECO:0000256" key="12">
    <source>
        <dbReference type="ARBA" id="ARBA00023157"/>
    </source>
</evidence>
<dbReference type="PROSITE" id="PS00280">
    <property type="entry name" value="BPTI_KUNITZ_1"/>
    <property type="match status" value="5"/>
</dbReference>
<feature type="disulfide bond" evidence="15">
    <location>
        <begin position="123"/>
        <end position="155"/>
    </location>
</feature>
<dbReference type="PROSITE" id="PS50279">
    <property type="entry name" value="BPTI_KUNITZ_2"/>
    <property type="match status" value="10"/>
</dbReference>
<evidence type="ECO:0000256" key="2">
    <source>
        <dbReference type="ARBA" id="ARBA00004302"/>
    </source>
</evidence>
<evidence type="ECO:0000256" key="8">
    <source>
        <dbReference type="ARBA" id="ARBA00022737"/>
    </source>
</evidence>
<dbReference type="Pfam" id="PF00090">
    <property type="entry name" value="TSP_1"/>
    <property type="match status" value="1"/>
</dbReference>
<dbReference type="PRINTS" id="PR01857">
    <property type="entry name" value="ADAMTSFAMILY"/>
</dbReference>
<dbReference type="GO" id="GO:0006508">
    <property type="term" value="P:proteolysis"/>
    <property type="evidence" value="ECO:0007669"/>
    <property type="project" value="TreeGrafter"/>
</dbReference>
<feature type="domain" description="BPTI/Kunitz inhibitor" evidence="17">
    <location>
        <begin position="1584"/>
        <end position="1634"/>
    </location>
</feature>
<keyword evidence="11" id="KW-0472">Membrane</keyword>
<sequence length="2671" mass="294402">MGGRREPVMPIALQVLPPRAFYSCRIWVAVSVDMSPVSQLHIKGQFSPSETTNRIRPWSFGTASEIESIREEEDGLAAPHRIRHSGEGTNREKRQGRSDRPFINVGDDAETGRWSGWGPPSSCSRTCGGGVAYQTRECLDKGYVVFACYGSHSPCDPVGDCPEGTKDFRAIQCSQFDEVPFEGKYYTWIPYTKAPNKCELNCMPQGERFYYRHGRKVIDGTRCDDESLDVCVDGVCMPVGCDKMLGSRVPEDKCRVCGGDGSTCKTITGSFDSNDLQVGYNDILLIPVGATNVEIKERQASSNYFAIRNTTGHYYLNGNWRIDFPRSLKFAGTTFHYERRPTGFFSPETIRAVGPTTEAIFIVILYQEQNPGVEYEYSIPEGVSGSQFPDTYNWVADPFSACSAECGGGVKSRTVKCVRGGTEEDVPEYLCDPSLRPKDSEACAPQACHPSWFIMNWSNCTSDSETEYRFRAVVCQQVIQGGHPSLVEDSLCEAAHGPKPLQLQKCSEASKEDELEEGEEEDLTDPSADVASNFTWFIEPWKPCDVLCGEGKERRLVVCHSISNGSVAIHNDSECSGEKPEDEKPCTRTPCDGVDWMVSEWSGCIDKCGVKNETRRAMCAAEDGEIFPDSMCHGYRLPELSRPCKEYSACVHMWYMSQWTQCSVDCGKGVQTREVFCGTMDGPQVEIVDKENCKWAEEPPNTQECVVEGPCKGAWFTGPWSKCSAPCGGGTKLRKIQCFSGNKTSLEECNQNDIPFSDEECNTEACGEDWVMLIEPRVGVQEEEECLDDDLVVMGRDEGSGSGEGSGDFEGSGFGSGLGSGEFLSLEDVSSEEDSSEEGSSAEGSSEEGSSEEIEEGFMKAEQEEMMGDQPMESEEGGSGDVDPLQSEKEGSGLEEFSGSGSGEWEGSGALEPGSGFLEAKLEGSGMEEGSGEEGSGETGEDKIVKVVKKVVEKVKKEDKKEDVKKEEEKKKEEKKKEEKKKDEKKDEKKKEEKKDEKKKEEKKDEKKKEEKKDEKKKDEKKKEEKKDEKKKDEKKDEKKKEEKKDEKKKDEKKDEKKKEEKKDEKKEEDAKKAKEVKKPGKPGKVVESKARKKEEASKKKKRVCKPKPLPDCKKSDFGCCPDGITISQGPFGSGCEEIKLCNQTKFGCCYDDVSPATGPDLQGCPPLDCNVTLYGCCPDGVKPAEGNALLGCEPETCHEAKYGCCWDNETAAEGPDELGCPPRNDTVACTDSEFGCCPDGIAPGKKKFVRLLPIDLTTIDPSRPHPAAEGPEGEGCLAACEKEEFGCCPDGVTAAHGQNGEGCCLNTEFKCCPDNITPAKGPEGEGCGCELTEFGCCPDNKTTARGEKNEGCGCKYTEHGCCPDNYTPALGADHQGCGCHTYEHGCCPDGVTTAKGPNMEGCGCEEMEFGCCPDRRTPATGPDSAGCSCEASEFGCCPDGNSNALGPNFHGCEHIPKWIRAGEICGLAKDRGPCRNFTVKWFFDMEYGGCSRFWYGGCEGNDHRFDTQEECKRVCEETGGREACFLPKVEGPCETYEIKWFYDPEYRHCRQFYYGGCLGNNNRFQTLEECETQCKEPESVPLCLQPKTEGPCQGNFTRWHYSPADSLCKNFTYGGCKGNDNNFLTERECQIRCHGRNRQKETCLLRREEGDCQESLPRWYFDASQGRCLPFYYTGCGGNENRFKTSEECETSCLGVIAAAQDTCSLPAAVGECKDYQERWYYDIFSSRCQSFAYGGCGGNGNNFPSRDDCEKQCETIYAPPAKIEEFRNEHCFLESDAGACTQEAPQNLPQWTYESHSGVCKQFSWTGCGGNQNRFETRQECEIKCGNAQDICKLPKVVGPCSGAFRQWHYEPGRDTCFEFQYGGCQGNGNRFNSRTECEERCRQARPTEVATRAPDAPLQPGRVEVCQLPEDAGPCTDYTRSWYHDASSGGCKAFNFGGCAGNANRFRSLESCERICGNFQDLDVCEMPQDAGPCENFEEKWYFDAREQRCQRFMFGGCDGNGNRFSTEGECQAVCIFKDVVVPSGNDTLESLSKWCFMPVDAGPCQEGYTRWHFDPDSRTCSPFLYSGCGGNLNRFKSYGICIAFCSRAFGQVPMPEAADTSEQCREAAEHCQRLSCPYGVEKYVDSRDCEACRCHDPCREVSCEAGRRCGVEVYPHGDPSQQGSMYHASCRDEHKSGECPDLPPTSPNEIPDPSACTDDCSSDADCSGSRKCCKSGCNSICVSPLLGPGELPPASVEYPIDFRGPGEVEAPRILAGDPTVRVEEGGLATLRCTARGNPLPEVSWLKGTQVISGRQGRVKKLLDGSLQIVGVQRDDAGDYTCTASNGIGEPASQRMQLQITDAVDRAAEVVDPEPYTVSSLGEAVQLFCLVLGWPRPTVTWWRRTRMLPRRSEKYEQYPDHIVIQRVGLSDLGPYTCHAYNGIGTAASWTVTLQGFGPVYTTRPEDAEFTKFLVSHPQTPRPVARPVPRPRPGYPPTPAPTSQPGAQYVPVSARITLEQTRFPPEAEIVIPCVVGGLPVPKVLWYKDGQQIQSDERVVVLGADDLGSISGNDTLLIREASAADSGTYRCEADNQLGAATAATSITVEGIYVHPNCTDNAFFANCKLIVKGKYCTNKYYARFCCRSCTLAGQLPAYGPHLGAYRKETGASGYNYLDEPGSRKEDQNLVV</sequence>